<evidence type="ECO:0000313" key="1">
    <source>
        <dbReference type="EMBL" id="XCM67647.1"/>
    </source>
</evidence>
<organism evidence="1">
    <name type="scientific">Chipolycivirus sp</name>
    <dbReference type="NCBI Taxonomy" id="2809300"/>
    <lineage>
        <taxon>Viruses</taxon>
        <taxon>Riboviria</taxon>
        <taxon>Orthornavirae</taxon>
        <taxon>Pisuviricota</taxon>
        <taxon>Pisoniviricetes</taxon>
        <taxon>Picornavirales</taxon>
        <taxon>Polycipiviridae</taxon>
        <taxon>Chipolycivirus</taxon>
    </lineage>
</organism>
<sequence>MVTSDFGEEIPDNFYSSGWNDLSGSQNTHGFFSTPNSTQMSFNIMKTPDPVKMFFTTSTQTNFSDKTIFPTPKTFDTKLPQKLTDLDILNGPSNTRMPWPQENSTFSIQENKEPDHNQTELTEPLESENLENSFNFENLPEFNSVTGMVAGTLNNSIMGTLNQQNYTKTMQGNGPNQGDFNSQRTAQLTLDNRNLSTSIGSTIMSAGSFLGPEGFIAGTVIGAGIDIATEMGAFDSAPASVNTN</sequence>
<reference evidence="1" key="1">
    <citation type="journal article" date="2024" name="Viruses">
        <title>Diversity of Picorna-Like Viruses in the Teltow Canal, Berlin, Germany.</title>
        <authorList>
            <person name="Zell R."/>
            <person name="Groth M."/>
            <person name="Selinka L."/>
            <person name="Selinka H.-C."/>
        </authorList>
    </citation>
    <scope>NUCLEOTIDE SEQUENCE</scope>
    <source>
        <strain evidence="1">TC-ChiPV-1 MR233-17E/118</strain>
    </source>
</reference>
<accession>A0AAU8JNF5</accession>
<proteinExistence type="predicted"/>
<name>A0AAU8JNF5_9VIRU</name>
<reference evidence="1" key="2">
    <citation type="submission" date="2024-05" db="EMBL/GenBank/DDBJ databases">
        <authorList>
            <person name="Zell R."/>
            <person name="Groth M."/>
            <person name="Selinka L."/>
            <person name="Selinka H.-C."/>
        </authorList>
    </citation>
    <scope>NUCLEOTIDE SEQUENCE</scope>
    <source>
        <strain evidence="1">TC-ChiPV-1 MR233-17E/118</strain>
    </source>
</reference>
<dbReference type="EMBL" id="PP872547">
    <property type="protein sequence ID" value="XCM67647.1"/>
    <property type="molecule type" value="Genomic_RNA"/>
</dbReference>
<protein>
    <submittedName>
        <fullName evidence="1">Uncharacterized protein</fullName>
    </submittedName>
</protein>